<dbReference type="InterPro" id="IPR023093">
    <property type="entry name" value="ScpA-like_C"/>
</dbReference>
<gene>
    <name evidence="1" type="ORF">UFOPK2292_01175</name>
</gene>
<dbReference type="AlphaFoldDB" id="A0A6J6MTQ8"/>
<dbReference type="PANTHER" id="PTHR33969:SF2">
    <property type="entry name" value="SEGREGATION AND CONDENSATION PROTEIN A"/>
    <property type="match status" value="1"/>
</dbReference>
<evidence type="ECO:0000313" key="1">
    <source>
        <dbReference type="EMBL" id="CAB4677236.1"/>
    </source>
</evidence>
<protein>
    <submittedName>
        <fullName evidence="1">Unannotated protein</fullName>
    </submittedName>
</protein>
<dbReference type="Gene3D" id="1.10.10.580">
    <property type="entry name" value="Structural maintenance of chromosome 1. Chain E"/>
    <property type="match status" value="1"/>
</dbReference>
<name>A0A6J6MTQ8_9ZZZZ</name>
<dbReference type="PANTHER" id="PTHR33969">
    <property type="entry name" value="SEGREGATION AND CONDENSATION PROTEIN A"/>
    <property type="match status" value="1"/>
</dbReference>
<accession>A0A6J6MTQ8</accession>
<dbReference type="EMBL" id="CAEZWU010000198">
    <property type="protein sequence ID" value="CAB4677236.1"/>
    <property type="molecule type" value="Genomic_DNA"/>
</dbReference>
<sequence>MGGNLAVMKYAVSTPTFDGPFDLLLHLILREEVDIHEISLSNIVTAYLEEVSRMPTVDLDLATEFLLIAATLIELKTRRLLPGKDDGDLDEELALWEERDLLLARLLDCKTFKDVASVFSDLVSRADLSFPRMAGPEERFASLMPDLLEGVSPLRLQRAYLRAAAQKPPKVIGLEHVAPIRASVAEALVTVSDRLRIDGKTTFRRLVDGVTDRIEIVVRFLAILELFKQGRVDLGQVERFGEIEVIWLGIEQDGVVTDNYEG</sequence>
<organism evidence="1">
    <name type="scientific">freshwater metagenome</name>
    <dbReference type="NCBI Taxonomy" id="449393"/>
    <lineage>
        <taxon>unclassified sequences</taxon>
        <taxon>metagenomes</taxon>
        <taxon>ecological metagenomes</taxon>
    </lineage>
</organism>
<dbReference type="Pfam" id="PF02616">
    <property type="entry name" value="SMC_ScpA"/>
    <property type="match status" value="1"/>
</dbReference>
<dbReference type="Gene3D" id="6.10.250.2410">
    <property type="match status" value="1"/>
</dbReference>
<reference evidence="1" key="1">
    <citation type="submission" date="2020-05" db="EMBL/GenBank/DDBJ databases">
        <authorList>
            <person name="Chiriac C."/>
            <person name="Salcher M."/>
            <person name="Ghai R."/>
            <person name="Kavagutti S V."/>
        </authorList>
    </citation>
    <scope>NUCLEOTIDE SEQUENCE</scope>
</reference>
<dbReference type="InterPro" id="IPR003768">
    <property type="entry name" value="ScpA"/>
</dbReference>
<proteinExistence type="predicted"/>